<feature type="domain" description="Calx-beta" evidence="5">
    <location>
        <begin position="132"/>
        <end position="229"/>
    </location>
</feature>
<keyword evidence="3" id="KW-0106">Calcium</keyword>
<feature type="domain" description="Calx-beta" evidence="5">
    <location>
        <begin position="373"/>
        <end position="475"/>
    </location>
</feature>
<evidence type="ECO:0000313" key="7">
    <source>
        <dbReference type="Proteomes" id="UP000621799"/>
    </source>
</evidence>
<dbReference type="GO" id="GO:0030001">
    <property type="term" value="P:metal ion transport"/>
    <property type="evidence" value="ECO:0007669"/>
    <property type="project" value="TreeGrafter"/>
</dbReference>
<feature type="domain" description="Calx-beta" evidence="5">
    <location>
        <begin position="491"/>
        <end position="590"/>
    </location>
</feature>
<proteinExistence type="predicted"/>
<keyword evidence="4" id="KW-0406">Ion transport</keyword>
<name>A0A928W2K1_9CYAN</name>
<accession>A0A928W2K1</accession>
<dbReference type="InterPro" id="IPR038081">
    <property type="entry name" value="CalX-like_sf"/>
</dbReference>
<feature type="non-terminal residue" evidence="6">
    <location>
        <position position="1"/>
    </location>
</feature>
<keyword evidence="2" id="KW-0677">Repeat</keyword>
<dbReference type="Gene3D" id="2.60.40.2030">
    <property type="match status" value="6"/>
</dbReference>
<comment type="caution">
    <text evidence="6">The sequence shown here is derived from an EMBL/GenBank/DDBJ whole genome shotgun (WGS) entry which is preliminary data.</text>
</comment>
<feature type="non-terminal residue" evidence="6">
    <location>
        <position position="2289"/>
    </location>
</feature>
<feature type="domain" description="Calx-beta" evidence="5">
    <location>
        <begin position="847"/>
        <end position="945"/>
    </location>
</feature>
<feature type="domain" description="Calx-beta" evidence="5">
    <location>
        <begin position="246"/>
        <end position="356"/>
    </location>
</feature>
<dbReference type="RefSeq" id="WP_264322227.1">
    <property type="nucleotide sequence ID" value="NZ_JADEXN010000287.1"/>
</dbReference>
<keyword evidence="7" id="KW-1185">Reference proteome</keyword>
<dbReference type="GO" id="GO:0016020">
    <property type="term" value="C:membrane"/>
    <property type="evidence" value="ECO:0007669"/>
    <property type="project" value="InterPro"/>
</dbReference>
<reference evidence="6" key="1">
    <citation type="submission" date="2020-10" db="EMBL/GenBank/DDBJ databases">
        <authorList>
            <person name="Castelo-Branco R."/>
            <person name="Eusebio N."/>
            <person name="Adriana R."/>
            <person name="Vieira A."/>
            <person name="Brugerolle De Fraissinette N."/>
            <person name="Rezende De Castro R."/>
            <person name="Schneider M.P."/>
            <person name="Vasconcelos V."/>
            <person name="Leao P.N."/>
        </authorList>
    </citation>
    <scope>NUCLEOTIDE SEQUENCE</scope>
    <source>
        <strain evidence="6">LEGE 11467</strain>
    </source>
</reference>
<dbReference type="PROSITE" id="PS00018">
    <property type="entry name" value="EF_HAND_1"/>
    <property type="match status" value="1"/>
</dbReference>
<evidence type="ECO:0000256" key="3">
    <source>
        <dbReference type="ARBA" id="ARBA00022837"/>
    </source>
</evidence>
<dbReference type="Pfam" id="PF03160">
    <property type="entry name" value="Calx-beta"/>
    <property type="match status" value="5"/>
</dbReference>
<evidence type="ECO:0000256" key="1">
    <source>
        <dbReference type="ARBA" id="ARBA00022729"/>
    </source>
</evidence>
<dbReference type="SUPFAM" id="SSF141072">
    <property type="entry name" value="CalX-like"/>
    <property type="match status" value="6"/>
</dbReference>
<dbReference type="GO" id="GO:0007154">
    <property type="term" value="P:cell communication"/>
    <property type="evidence" value="ECO:0007669"/>
    <property type="project" value="InterPro"/>
</dbReference>
<keyword evidence="1" id="KW-0732">Signal</keyword>
<dbReference type="InterPro" id="IPR051171">
    <property type="entry name" value="CaCA"/>
</dbReference>
<evidence type="ECO:0000313" key="6">
    <source>
        <dbReference type="EMBL" id="MBE9042045.1"/>
    </source>
</evidence>
<organism evidence="6 7">
    <name type="scientific">Zarconia navalis LEGE 11467</name>
    <dbReference type="NCBI Taxonomy" id="1828826"/>
    <lineage>
        <taxon>Bacteria</taxon>
        <taxon>Bacillati</taxon>
        <taxon>Cyanobacteriota</taxon>
        <taxon>Cyanophyceae</taxon>
        <taxon>Oscillatoriophycideae</taxon>
        <taxon>Oscillatoriales</taxon>
        <taxon>Oscillatoriales incertae sedis</taxon>
        <taxon>Zarconia</taxon>
        <taxon>Zarconia navalis</taxon>
    </lineage>
</organism>
<evidence type="ECO:0000256" key="2">
    <source>
        <dbReference type="ARBA" id="ARBA00022737"/>
    </source>
</evidence>
<sequence>YEYSGATALQLGSTYTNGQVYGLGTLSKPTLNLGNIVNPTENGTNGSITLNLNSFQGRLTVPFSLGGTATSGTDYQLQYNGASLNGSLTIPANTTSLSLDIVPVNDTTYDPNETIQFSLSSGSIYNLGTTTKTLTLEDNEPTIGIAVGTASVTEGDSGSFTITLDKPAPHNFTIPYTVGGTATAGNDGDYDSLTGAISVAQGESSKTIAINTIGNTQLDGDKTIAITLGNSSNGAGKDYNIGTGNATLTIADNEVAPTVTIASITAPQEGSTKAKFRVQLSSAALGNETSGAQQGTYFYYNLVAGTATSGTDFADTNATAGRVFIADSATSADVEIDIPDDLIYEAGGETFSVNLASHPTNAALYTLGGTQSIDFTIADNDVIPVVNLERVNDPAEAGEVAGLFNVNLATGALEGGVNIGYEVVAGSTSATSGADFAPLTGTVYIPEGSTTAAIPISPVDDRLYDPNETITVRLKDASGGELYSVGDSNEIQFAIGDDDHLYTVNIQPSADANEDGTLGAFQVALDRIAHEDITIAYTLSDTSSATSGTDFTPISGSVTVAKGQTTASIQVQALDNQIAEGDRTLTLALDPQSPTPVIQPDNNYQADPSAQTATIAIQDNDVAGVRLTALDNTTTEKGATATVEVRLESQPIAPVTVTLTSDNGDEGLFANGGTLSASASVTFAPEEWQTAKTLTVQGIDDIPEDGDIPYNLVSSITSDDTRYASLASESVSLINLDDEGFNLLVSTPNPITEGGSTTYTLQLTKPPSEDIPVEVVADTQTEVSLDGVTFAESLIVNLADIAPKDIYVRATDDTKVEGLHSSTLTHRILDHGDINYLKETEVTPAVLAIEDNDRPQASIVAAEAASEEGLVTGRFAIALDQPPLAGGLTLNYTVTAASATAGEDYTTLTGSVFIAEGSTGADITVNPLQDYLVELGGETITVTLDDSPDYTVDAGNASQTLTIHDDDVAGVRVRESGNTTRILEEVSGDSYTVELTSQPEDDVTITVETDGEVTPDRNTVTFTPANWNVPQTVTLPVFDNPSVEGDRTQTITHTASSNDGHYNGLAIDPVEMEIIDNDTPGIQVSQSSFTTQVTENGATDSYTIVLDSAPLNPVTIDLASSANAVTGPLTGDVELGFSSNSLIFDETNWNQPQTVTVTAVNDDINAGDRTATISHTVSSADSYYDGWAIVDIPVAITEDETTGLAIRGTGSQTYVIEGSGNPDFIEATFATQPIADVTIAFDTGDDLEPIPNLVVTPDNWADTLNIPVFGLRDTISEDPELFDLGFTVTSTDLNYDGFEIAPIPVTIADAQLDSSQVATGMGTILDEIDGLLTQQLNAIELPLVGSLAEYAPNFIGTFRDFLVAELEAGGQATATQVGDTIENAIQTAFDNVGIETEVGVDIAVGLDETTFDIGIGNTYEINTSLDADLGIPALGLEVEGEAITSFGYELGLGIGWNNDFGFFVNTDSTGVNASVGVDLNEDFNATGNLGFLRVDAANNPDDPTGAGVDLSVALNDLDNTPQIQFLDADGSGEWETGEPIVEQAADGTFPDLPVLGRFDLNSNRQYEEDEGEILTQEAPDDENRLTLSELSRDFELKDLFDPTLEAGANLGFNVATSLEGSTVLPQFLFDINVDWEALSYKDGTFTGPQVPEVAFDNLRVDAGSFVSDFAKPVFGKVNDVVDPLRPVLDFLQQDIPFFSSLGVDELFGQPLDNDGDGNVSLIDLVAVLPQSKVNVQPFISAVQTIDRISSLIDEIANTEGNYVVDLGSFDIALPDLGKGFEVPSFDDISSGVTNTVSSISLPSTDAVKSALPKVSALPVESQLTTSTTGSRQELFDTIRNDSTLEFPILTDPMVAIDLLLGKEDVSLFTYDLPALELGAGFSASFPVWVGPPTIALNFGGDIGGGADLAFGFDTQGFYDWSQANFDPSASFLVLDGFYVSDTENADGTGADVDEFYGTLGLELGLSAGLNFGVAKIEAYAQGGLRGDLGIDFRDTGESAGTADGKIRAISEIGANILQPWQLFNLYGALTASAEVGIRGEVLGIEETFYSVDFGPFTLAEFEYGENGFSVSTAFDGPIAGATVFFDANFDGIQDPAEPFTVTRQNGGYELAIPLEIYDTNGNGQIDLAEGQVVVTDGVDTDTYQDQRFDFITSPQWDVASPLTMLTLRLEAANPETVEAQIEQALGLPTGFNLDEESPLAGIRAGDDSAATVFRTQAQLQNLLIFGVNGLVPETVEGEATENLADRQNQAASALISQIVDRVRGGETLNFTDAAQLRSIIEATAAQLGV</sequence>
<dbReference type="InterPro" id="IPR018247">
    <property type="entry name" value="EF_Hand_1_Ca_BS"/>
</dbReference>
<keyword evidence="4" id="KW-0813">Transport</keyword>
<gene>
    <name evidence="6" type="ORF">IQ235_14790</name>
</gene>
<dbReference type="SMART" id="SM00237">
    <property type="entry name" value="Calx_beta"/>
    <property type="match status" value="5"/>
</dbReference>
<dbReference type="InterPro" id="IPR003644">
    <property type="entry name" value="Calx_beta"/>
</dbReference>
<dbReference type="PANTHER" id="PTHR11878">
    <property type="entry name" value="SODIUM/CALCIUM EXCHANGER"/>
    <property type="match status" value="1"/>
</dbReference>
<evidence type="ECO:0000259" key="5">
    <source>
        <dbReference type="SMART" id="SM00237"/>
    </source>
</evidence>
<dbReference type="Proteomes" id="UP000621799">
    <property type="component" value="Unassembled WGS sequence"/>
</dbReference>
<dbReference type="EMBL" id="JADEXN010000287">
    <property type="protein sequence ID" value="MBE9042045.1"/>
    <property type="molecule type" value="Genomic_DNA"/>
</dbReference>
<dbReference type="PANTHER" id="PTHR11878:SF65">
    <property type="entry name" value="NA_CA-EXCHANGE PROTEIN, ISOFORM G"/>
    <property type="match status" value="1"/>
</dbReference>
<evidence type="ECO:0000256" key="4">
    <source>
        <dbReference type="ARBA" id="ARBA00023065"/>
    </source>
</evidence>
<protein>
    <recommendedName>
        <fullName evidence="5">Calx-beta domain-containing protein</fullName>
    </recommendedName>
</protein>